<feature type="region of interest" description="Disordered" evidence="1">
    <location>
        <begin position="165"/>
        <end position="191"/>
    </location>
</feature>
<dbReference type="EMBL" id="PQIB02000002">
    <property type="protein sequence ID" value="RLN34991.1"/>
    <property type="molecule type" value="Genomic_DNA"/>
</dbReference>
<evidence type="ECO:0000256" key="1">
    <source>
        <dbReference type="SAM" id="MobiDB-lite"/>
    </source>
</evidence>
<reference evidence="3" key="1">
    <citation type="journal article" date="2019" name="Nat. Commun.">
        <title>The genome of broomcorn millet.</title>
        <authorList>
            <person name="Zou C."/>
            <person name="Miki D."/>
            <person name="Li D."/>
            <person name="Tang Q."/>
            <person name="Xiao L."/>
            <person name="Rajput S."/>
            <person name="Deng P."/>
            <person name="Jia W."/>
            <person name="Huang R."/>
            <person name="Zhang M."/>
            <person name="Sun Y."/>
            <person name="Hu J."/>
            <person name="Fu X."/>
            <person name="Schnable P.S."/>
            <person name="Li F."/>
            <person name="Zhang H."/>
            <person name="Feng B."/>
            <person name="Zhu X."/>
            <person name="Liu R."/>
            <person name="Schnable J.C."/>
            <person name="Zhu J.-K."/>
            <person name="Zhang H."/>
        </authorList>
    </citation>
    <scope>NUCLEOTIDE SEQUENCE [LARGE SCALE GENOMIC DNA]</scope>
</reference>
<protein>
    <submittedName>
        <fullName evidence="2">Uncharacterized protein</fullName>
    </submittedName>
</protein>
<dbReference type="InterPro" id="IPR021470">
    <property type="entry name" value="DUF3123"/>
</dbReference>
<feature type="compositionally biased region" description="Low complexity" evidence="1">
    <location>
        <begin position="170"/>
        <end position="191"/>
    </location>
</feature>
<accession>A0A3L6T9P0</accession>
<organism evidence="2 3">
    <name type="scientific">Panicum miliaceum</name>
    <name type="common">Proso millet</name>
    <name type="synonym">Broomcorn millet</name>
    <dbReference type="NCBI Taxonomy" id="4540"/>
    <lineage>
        <taxon>Eukaryota</taxon>
        <taxon>Viridiplantae</taxon>
        <taxon>Streptophyta</taxon>
        <taxon>Embryophyta</taxon>
        <taxon>Tracheophyta</taxon>
        <taxon>Spermatophyta</taxon>
        <taxon>Magnoliopsida</taxon>
        <taxon>Liliopsida</taxon>
        <taxon>Poales</taxon>
        <taxon>Poaceae</taxon>
        <taxon>PACMAD clade</taxon>
        <taxon>Panicoideae</taxon>
        <taxon>Panicodae</taxon>
        <taxon>Paniceae</taxon>
        <taxon>Panicinae</taxon>
        <taxon>Panicum</taxon>
        <taxon>Panicum sect. Panicum</taxon>
    </lineage>
</organism>
<comment type="caution">
    <text evidence="2">The sequence shown here is derived from an EMBL/GenBank/DDBJ whole genome shotgun (WGS) entry which is preliminary data.</text>
</comment>
<proteinExistence type="predicted"/>
<evidence type="ECO:0000313" key="2">
    <source>
        <dbReference type="EMBL" id="RLN34991.1"/>
    </source>
</evidence>
<evidence type="ECO:0000313" key="3">
    <source>
        <dbReference type="Proteomes" id="UP000275267"/>
    </source>
</evidence>
<feature type="region of interest" description="Disordered" evidence="1">
    <location>
        <begin position="48"/>
        <end position="91"/>
    </location>
</feature>
<dbReference type="AlphaFoldDB" id="A0A3L6T9P0"/>
<keyword evidence="3" id="KW-1185">Reference proteome</keyword>
<dbReference type="Pfam" id="PF11321">
    <property type="entry name" value="DUF3123"/>
    <property type="match status" value="1"/>
</dbReference>
<sequence length="191" mass="20208">MPTMTVLSATMRRLRREGLEIRRGRAALAPTGVVAKKPSLPPLCMLALPAPLPRPRHAPTTTSPPAPRRTGGDRAPLPMPPSASPRSRHAAAPVEPVVVIRSESIGKGAQVRVRTRVATARTGQPIVFWLRAVVDTAADDDGYLHVTYSYINGKLPRSARVAPSDIRLHAPPADARGAAASTGSSSDVTTD</sequence>
<dbReference type="Proteomes" id="UP000275267">
    <property type="component" value="Unassembled WGS sequence"/>
</dbReference>
<dbReference type="OrthoDB" id="693878at2759"/>
<gene>
    <name evidence="2" type="ORF">C2845_PM03G08340</name>
</gene>
<name>A0A3L6T9P0_PANMI</name>